<feature type="domain" description="DUF1508" evidence="3">
    <location>
        <begin position="44"/>
        <end position="86"/>
    </location>
</feature>
<protein>
    <submittedName>
        <fullName evidence="4">Tryptophanyl-tRNA synthetase</fullName>
    </submittedName>
</protein>
<feature type="compositionally biased region" description="Basic and acidic residues" evidence="1">
    <location>
        <begin position="138"/>
        <end position="150"/>
    </location>
</feature>
<dbReference type="InterPro" id="IPR010879">
    <property type="entry name" value="DUF1508"/>
</dbReference>
<dbReference type="GO" id="GO:0004812">
    <property type="term" value="F:aminoacyl-tRNA ligase activity"/>
    <property type="evidence" value="ECO:0007669"/>
    <property type="project" value="UniProtKB-KW"/>
</dbReference>
<keyword evidence="4" id="KW-0030">Aminoacyl-tRNA synthetase</keyword>
<dbReference type="PANTHER" id="PTHR40606">
    <property type="match status" value="1"/>
</dbReference>
<keyword evidence="4" id="KW-0436">Ligase</keyword>
<feature type="region of interest" description="Disordered" evidence="1">
    <location>
        <begin position="135"/>
        <end position="157"/>
    </location>
</feature>
<reference evidence="4 5" key="1">
    <citation type="submission" date="2019-08" db="EMBL/GenBank/DDBJ databases">
        <title>Deep-cultivation of Planctomycetes and their phenomic and genomic characterization uncovers novel biology.</title>
        <authorList>
            <person name="Wiegand S."/>
            <person name="Jogler M."/>
            <person name="Boedeker C."/>
            <person name="Pinto D."/>
            <person name="Vollmers J."/>
            <person name="Rivas-Marin E."/>
            <person name="Kohn T."/>
            <person name="Peeters S.H."/>
            <person name="Heuer A."/>
            <person name="Rast P."/>
            <person name="Oberbeckmann S."/>
            <person name="Bunk B."/>
            <person name="Jeske O."/>
            <person name="Meyerdierks A."/>
            <person name="Storesund J.E."/>
            <person name="Kallscheuer N."/>
            <person name="Luecker S."/>
            <person name="Lage O.M."/>
            <person name="Pohl T."/>
            <person name="Merkel B.J."/>
            <person name="Hornburger P."/>
            <person name="Mueller R.-W."/>
            <person name="Bruemmer F."/>
            <person name="Labrenz M."/>
            <person name="Spormann A.M."/>
            <person name="Op den Camp H."/>
            <person name="Overmann J."/>
            <person name="Amann R."/>
            <person name="Jetten M.S.M."/>
            <person name="Mascher T."/>
            <person name="Medema M.H."/>
            <person name="Devos D.P."/>
            <person name="Kaster A.-K."/>
            <person name="Ovreas L."/>
            <person name="Rohde M."/>
            <person name="Galperin M.Y."/>
            <person name="Jogler C."/>
        </authorList>
    </citation>
    <scope>NUCLEOTIDE SEQUENCE [LARGE SCALE GENOMIC DNA]</scope>
    <source>
        <strain evidence="4 5">OJF2</strain>
    </source>
</reference>
<gene>
    <name evidence="4" type="ORF">OJF2_58910</name>
</gene>
<dbReference type="KEGG" id="agv:OJF2_58910"/>
<feature type="domain" description="DUF1508" evidence="3">
    <location>
        <begin position="94"/>
        <end position="142"/>
    </location>
</feature>
<keyword evidence="2" id="KW-0732">Signal</keyword>
<keyword evidence="5" id="KW-1185">Reference proteome</keyword>
<name>A0A5B9WBB2_9BACT</name>
<dbReference type="PANTHER" id="PTHR40606:SF1">
    <property type="entry name" value="UPF0339 PROTEIN YEGP"/>
    <property type="match status" value="1"/>
</dbReference>
<dbReference type="InterPro" id="IPR036913">
    <property type="entry name" value="YegP-like_sf"/>
</dbReference>
<evidence type="ECO:0000256" key="2">
    <source>
        <dbReference type="SAM" id="SignalP"/>
    </source>
</evidence>
<organism evidence="4 5">
    <name type="scientific">Aquisphaera giovannonii</name>
    <dbReference type="NCBI Taxonomy" id="406548"/>
    <lineage>
        <taxon>Bacteria</taxon>
        <taxon>Pseudomonadati</taxon>
        <taxon>Planctomycetota</taxon>
        <taxon>Planctomycetia</taxon>
        <taxon>Isosphaerales</taxon>
        <taxon>Isosphaeraceae</taxon>
        <taxon>Aquisphaera</taxon>
    </lineage>
</organism>
<dbReference type="EMBL" id="CP042997">
    <property type="protein sequence ID" value="QEH37301.1"/>
    <property type="molecule type" value="Genomic_DNA"/>
</dbReference>
<evidence type="ECO:0000313" key="5">
    <source>
        <dbReference type="Proteomes" id="UP000324233"/>
    </source>
</evidence>
<dbReference type="InterPro" id="IPR051141">
    <property type="entry name" value="UPF0339_domain"/>
</dbReference>
<dbReference type="SUPFAM" id="SSF160113">
    <property type="entry name" value="YegP-like"/>
    <property type="match status" value="2"/>
</dbReference>
<dbReference type="AlphaFoldDB" id="A0A5B9WBB2"/>
<feature type="signal peptide" evidence="2">
    <location>
        <begin position="1"/>
        <end position="25"/>
    </location>
</feature>
<accession>A0A5B9WBB2</accession>
<dbReference type="Gene3D" id="3.30.160.160">
    <property type="entry name" value="YegP-like"/>
    <property type="match status" value="2"/>
</dbReference>
<evidence type="ECO:0000256" key="1">
    <source>
        <dbReference type="SAM" id="MobiDB-lite"/>
    </source>
</evidence>
<evidence type="ECO:0000259" key="3">
    <source>
        <dbReference type="Pfam" id="PF07411"/>
    </source>
</evidence>
<sequence precursor="true">MRRLNVILLPTLLLTCSMRQAPASAGQEAKATTSPLKFETYTDVKEEFRWRLRSNNGQVIAVSGQGYKDKRDRANAIERIKKDARTLKFEQYDDAKGEIRWRLKSSNGQVIATSGQGYKDKRDCENAIEFIRTGAHGAKVEESRSAEKPEAPAVGRG</sequence>
<feature type="chain" id="PRO_5023100022" evidence="2">
    <location>
        <begin position="26"/>
        <end position="157"/>
    </location>
</feature>
<proteinExistence type="predicted"/>
<dbReference type="Pfam" id="PF07411">
    <property type="entry name" value="DUF1508"/>
    <property type="match status" value="2"/>
</dbReference>
<dbReference type="Proteomes" id="UP000324233">
    <property type="component" value="Chromosome"/>
</dbReference>
<evidence type="ECO:0000313" key="4">
    <source>
        <dbReference type="EMBL" id="QEH37301.1"/>
    </source>
</evidence>